<evidence type="ECO:0000256" key="1">
    <source>
        <dbReference type="SAM" id="Phobius"/>
    </source>
</evidence>
<sequence length="375" mass="40178">MGGGMMRTAAKAVAAGGFRVAHAPRIDLAAAAGARRSARPPPSAVAVPGQVAEGAPLLYAASSNRSAPIEGWEVVVRDEEELFDALQPAPPARLVFGPVPTLEEAKEATSDLKDAVEKLYFTPTASGLESFSVAAKSVLPESSCLESMDAKNKCVAIIPSMPRHVVQAFSLLQGCPEAQVIILLLTFLRWSVAAHELILDFGEFVSLRARRGKEMKTMVICFPVKELVSDPRPLVQDVVASLASDKSVWDAVMKNEKVMEFYKTHQINSPPVETSRYQEESVSEDGKCTDSSVVEEAPPSSQNGFTGFVKSIKVKVTEVVNGLSDFFSDLFKDLMGTTETKEATASEGSHFNMGVGASFFALAVAAILVILVRRG</sequence>
<reference evidence="2" key="1">
    <citation type="submission" date="2017-07" db="EMBL/GenBank/DDBJ databases">
        <title>Taro Niue Genome Assembly and Annotation.</title>
        <authorList>
            <person name="Atibalentja N."/>
            <person name="Keating K."/>
            <person name="Fields C.J."/>
        </authorList>
    </citation>
    <scope>NUCLEOTIDE SEQUENCE</scope>
    <source>
        <strain evidence="2">Niue_2</strain>
        <tissue evidence="2">Leaf</tissue>
    </source>
</reference>
<name>A0A843VTZ7_COLES</name>
<evidence type="ECO:0000313" key="2">
    <source>
        <dbReference type="EMBL" id="MQL97717.1"/>
    </source>
</evidence>
<dbReference type="Proteomes" id="UP000652761">
    <property type="component" value="Unassembled WGS sequence"/>
</dbReference>
<gene>
    <name evidence="2" type="ORF">Taro_030418</name>
</gene>
<organism evidence="2 3">
    <name type="scientific">Colocasia esculenta</name>
    <name type="common">Wild taro</name>
    <name type="synonym">Arum esculentum</name>
    <dbReference type="NCBI Taxonomy" id="4460"/>
    <lineage>
        <taxon>Eukaryota</taxon>
        <taxon>Viridiplantae</taxon>
        <taxon>Streptophyta</taxon>
        <taxon>Embryophyta</taxon>
        <taxon>Tracheophyta</taxon>
        <taxon>Spermatophyta</taxon>
        <taxon>Magnoliopsida</taxon>
        <taxon>Liliopsida</taxon>
        <taxon>Araceae</taxon>
        <taxon>Aroideae</taxon>
        <taxon>Colocasieae</taxon>
        <taxon>Colocasia</taxon>
    </lineage>
</organism>
<keyword evidence="1" id="KW-0472">Membrane</keyword>
<proteinExistence type="predicted"/>
<dbReference type="PANTHER" id="PTHR33625">
    <property type="entry name" value="OS08G0179900 PROTEIN"/>
    <property type="match status" value="1"/>
</dbReference>
<accession>A0A843VTZ7</accession>
<feature type="transmembrane region" description="Helical" evidence="1">
    <location>
        <begin position="351"/>
        <end position="372"/>
    </location>
</feature>
<dbReference type="AlphaFoldDB" id="A0A843VTZ7"/>
<keyword evidence="1" id="KW-0812">Transmembrane</keyword>
<keyword evidence="3" id="KW-1185">Reference proteome</keyword>
<dbReference type="EMBL" id="NMUH01002089">
    <property type="protein sequence ID" value="MQL97717.1"/>
    <property type="molecule type" value="Genomic_DNA"/>
</dbReference>
<evidence type="ECO:0000313" key="3">
    <source>
        <dbReference type="Proteomes" id="UP000652761"/>
    </source>
</evidence>
<dbReference type="OrthoDB" id="659599at2759"/>
<dbReference type="PANTHER" id="PTHR33625:SF4">
    <property type="entry name" value="OS08G0179900 PROTEIN"/>
    <property type="match status" value="1"/>
</dbReference>
<keyword evidence="1" id="KW-1133">Transmembrane helix</keyword>
<comment type="caution">
    <text evidence="2">The sequence shown here is derived from an EMBL/GenBank/DDBJ whole genome shotgun (WGS) entry which is preliminary data.</text>
</comment>
<protein>
    <submittedName>
        <fullName evidence="2">Uncharacterized protein</fullName>
    </submittedName>
</protein>